<sequence>MADFHFIRPWWLLALLLVAVLTWLLWRQQGRHGGWRDILPAHLAELLVDKGQQQGLRISRWFAPTALTLSVLALAGPTWERLPQPVYQLDNGQVVILDLSMSMRSTDIEPDRLTQMRYKAMDLVTRYLDGETGLIAYAGDAYIISPLTGDGANLTNLIRALSPEIMPEQGSYPLRALTLANRLLVDSGYPQGDIYWLTDGIDTRDQQELTRFLRQHDHRLSILGIGTQAGAPIRLTDGTLLRDASGQVVLPQLYPQRLESLAQLTDGRFAMIRTDQQDLTYLTDLPTLERRGKDAEQQAGDQWLDRGPWLLLLVVLLILPAARRGVVSFMLVVLLAAPVTPAYSQDQQGLSWDQQLWQTPYQQADQALQKENYERAATIAEDPWQRGTANYRAGNYEAALTDFSQMTSAEGFYNQGNALMQLQRYDEAAQAYGEALERRPGWSRAAENQQLAEKLAEQQQQEQQEGDSQSGESGQQDDSGEQQSDSQQESDSGQQSETPEGAQPPAEGDQQDDEQQSEQDGQEEDQSAEQQEQQADAAEPAATGEQQATAEGRDLTEEQRQQLKQWLNRIEDDPAVLLRNKMQLEAQKRRQQRPPRGVEKQW</sequence>
<feature type="compositionally biased region" description="Basic and acidic residues" evidence="2">
    <location>
        <begin position="551"/>
        <end position="561"/>
    </location>
</feature>
<dbReference type="eggNOG" id="COG0457">
    <property type="taxonomic scope" value="Bacteria"/>
</dbReference>
<feature type="transmembrane region" description="Helical" evidence="3">
    <location>
        <begin position="6"/>
        <end position="26"/>
    </location>
</feature>
<dbReference type="PROSITE" id="PS50234">
    <property type="entry name" value="VWFA"/>
    <property type="match status" value="1"/>
</dbReference>
<keyword evidence="3" id="KW-0472">Membrane</keyword>
<evidence type="ECO:0000313" key="5">
    <source>
        <dbReference type="EMBL" id="KFZ31500.1"/>
    </source>
</evidence>
<keyword evidence="6" id="KW-1185">Reference proteome</keyword>
<comment type="caution">
    <text evidence="5">The sequence shown here is derived from an EMBL/GenBank/DDBJ whole genome shotgun (WGS) entry which is preliminary data.</text>
</comment>
<evidence type="ECO:0000256" key="3">
    <source>
        <dbReference type="SAM" id="Phobius"/>
    </source>
</evidence>
<dbReference type="Gene3D" id="1.25.40.10">
    <property type="entry name" value="Tetratricopeptide repeat domain"/>
    <property type="match status" value="1"/>
</dbReference>
<dbReference type="InterPro" id="IPR002035">
    <property type="entry name" value="VWF_A"/>
</dbReference>
<dbReference type="Proteomes" id="UP000054363">
    <property type="component" value="Unassembled WGS sequence"/>
</dbReference>
<dbReference type="SMART" id="SM00028">
    <property type="entry name" value="TPR"/>
    <property type="match status" value="1"/>
</dbReference>
<feature type="compositionally biased region" description="Acidic residues" evidence="2">
    <location>
        <begin position="509"/>
        <end position="527"/>
    </location>
</feature>
<feature type="compositionally biased region" description="Low complexity" evidence="2">
    <location>
        <begin position="457"/>
        <end position="508"/>
    </location>
</feature>
<name>A0A094IUZ2_9GAMM</name>
<evidence type="ECO:0000313" key="6">
    <source>
        <dbReference type="Proteomes" id="UP000054363"/>
    </source>
</evidence>
<dbReference type="SMART" id="SM00327">
    <property type="entry name" value="VWA"/>
    <property type="match status" value="1"/>
</dbReference>
<dbReference type="InterPro" id="IPR011990">
    <property type="entry name" value="TPR-like_helical_dom_sf"/>
</dbReference>
<feature type="domain" description="VWFA" evidence="4">
    <location>
        <begin position="92"/>
        <end position="291"/>
    </location>
</feature>
<dbReference type="OrthoDB" id="9807628at2"/>
<dbReference type="Pfam" id="PF13519">
    <property type="entry name" value="VWA_2"/>
    <property type="match status" value="1"/>
</dbReference>
<dbReference type="InterPro" id="IPR019734">
    <property type="entry name" value="TPR_rpt"/>
</dbReference>
<reference evidence="5 6" key="1">
    <citation type="submission" date="2014-06" db="EMBL/GenBank/DDBJ databases">
        <title>The draft genome sequence of Idiomarina salinarum ISL-52.</title>
        <authorList>
            <person name="Du J."/>
            <person name="Shao Z."/>
        </authorList>
    </citation>
    <scope>NUCLEOTIDE SEQUENCE [LARGE SCALE GENOMIC DNA]</scope>
    <source>
        <strain evidence="5 6">ISL-52</strain>
    </source>
</reference>
<feature type="repeat" description="TPR" evidence="1">
    <location>
        <begin position="409"/>
        <end position="442"/>
    </location>
</feature>
<accession>A0A094IUZ2</accession>
<evidence type="ECO:0000256" key="1">
    <source>
        <dbReference type="PROSITE-ProRule" id="PRU00339"/>
    </source>
</evidence>
<evidence type="ECO:0000256" key="2">
    <source>
        <dbReference type="SAM" id="MobiDB-lite"/>
    </source>
</evidence>
<dbReference type="Gene3D" id="3.40.50.410">
    <property type="entry name" value="von Willebrand factor, type A domain"/>
    <property type="match status" value="1"/>
</dbReference>
<dbReference type="PANTHER" id="PTHR22550:SF14">
    <property type="entry name" value="VWFA DOMAIN-CONTAINING PROTEIN"/>
    <property type="match status" value="1"/>
</dbReference>
<dbReference type="SUPFAM" id="SSF53300">
    <property type="entry name" value="vWA-like"/>
    <property type="match status" value="1"/>
</dbReference>
<dbReference type="PROSITE" id="PS50005">
    <property type="entry name" value="TPR"/>
    <property type="match status" value="1"/>
</dbReference>
<dbReference type="SUPFAM" id="SSF48452">
    <property type="entry name" value="TPR-like"/>
    <property type="match status" value="1"/>
</dbReference>
<feature type="region of interest" description="Disordered" evidence="2">
    <location>
        <begin position="581"/>
        <end position="602"/>
    </location>
</feature>
<proteinExistence type="predicted"/>
<dbReference type="AlphaFoldDB" id="A0A094IUZ2"/>
<keyword evidence="3" id="KW-0812">Transmembrane</keyword>
<dbReference type="STRING" id="435908.IDSA_01965"/>
<dbReference type="RefSeq" id="WP_034773821.1">
    <property type="nucleotide sequence ID" value="NZ_JPER01000001.1"/>
</dbReference>
<dbReference type="InterPro" id="IPR036465">
    <property type="entry name" value="vWFA_dom_sf"/>
</dbReference>
<dbReference type="Pfam" id="PF00515">
    <property type="entry name" value="TPR_1"/>
    <property type="match status" value="1"/>
</dbReference>
<dbReference type="PROSITE" id="PS50293">
    <property type="entry name" value="TPR_REGION"/>
    <property type="match status" value="1"/>
</dbReference>
<organism evidence="5 6">
    <name type="scientific">Pseudidiomarina salinarum</name>
    <dbReference type="NCBI Taxonomy" id="435908"/>
    <lineage>
        <taxon>Bacteria</taxon>
        <taxon>Pseudomonadati</taxon>
        <taxon>Pseudomonadota</taxon>
        <taxon>Gammaproteobacteria</taxon>
        <taxon>Alteromonadales</taxon>
        <taxon>Idiomarinaceae</taxon>
        <taxon>Pseudidiomarina</taxon>
    </lineage>
</organism>
<keyword evidence="3" id="KW-1133">Transmembrane helix</keyword>
<gene>
    <name evidence="5" type="ORF">IDSA_01965</name>
</gene>
<dbReference type="PANTHER" id="PTHR22550">
    <property type="entry name" value="SPORE GERMINATION PROTEIN"/>
    <property type="match status" value="1"/>
</dbReference>
<dbReference type="eggNOG" id="COG2304">
    <property type="taxonomic scope" value="Bacteria"/>
</dbReference>
<protein>
    <recommendedName>
        <fullName evidence="4">VWFA domain-containing protein</fullName>
    </recommendedName>
</protein>
<evidence type="ECO:0000259" key="4">
    <source>
        <dbReference type="PROSITE" id="PS50234"/>
    </source>
</evidence>
<feature type="compositionally biased region" description="Low complexity" evidence="2">
    <location>
        <begin position="528"/>
        <end position="542"/>
    </location>
</feature>
<keyword evidence="1" id="KW-0802">TPR repeat</keyword>
<dbReference type="InterPro" id="IPR050768">
    <property type="entry name" value="UPF0353/GerABKA_families"/>
</dbReference>
<feature type="region of interest" description="Disordered" evidence="2">
    <location>
        <begin position="440"/>
        <end position="561"/>
    </location>
</feature>
<dbReference type="EMBL" id="JPER01000001">
    <property type="protein sequence ID" value="KFZ31500.1"/>
    <property type="molecule type" value="Genomic_DNA"/>
</dbReference>